<protein>
    <recommendedName>
        <fullName evidence="2">RNase H type-1 domain-containing protein</fullName>
    </recommendedName>
</protein>
<evidence type="ECO:0000313" key="1">
    <source>
        <dbReference type="EMBL" id="ABN09005.1"/>
    </source>
</evidence>
<dbReference type="PANTHER" id="PTHR34023">
    <property type="entry name" value="RNASE H DOMAIN-CONTAINING PROTEIN"/>
    <property type="match status" value="1"/>
</dbReference>
<gene>
    <name evidence="1" type="ORF">MtrDRAFT_AC172101g8v1</name>
</gene>
<sequence>MGLEDLVCFSDYQLSINLITGDASKFHAYAVLIQDIKDILAAHNFSIQHTLREGN</sequence>
<organism evidence="1">
    <name type="scientific">Medicago truncatula</name>
    <name type="common">Barrel medic</name>
    <name type="synonym">Medicago tribuloides</name>
    <dbReference type="NCBI Taxonomy" id="3880"/>
    <lineage>
        <taxon>Eukaryota</taxon>
        <taxon>Viridiplantae</taxon>
        <taxon>Streptophyta</taxon>
        <taxon>Embryophyta</taxon>
        <taxon>Tracheophyta</taxon>
        <taxon>Spermatophyta</taxon>
        <taxon>Magnoliopsida</taxon>
        <taxon>eudicotyledons</taxon>
        <taxon>Gunneridae</taxon>
        <taxon>Pentapetalae</taxon>
        <taxon>rosids</taxon>
        <taxon>fabids</taxon>
        <taxon>Fabales</taxon>
        <taxon>Fabaceae</taxon>
        <taxon>Papilionoideae</taxon>
        <taxon>50 kb inversion clade</taxon>
        <taxon>NPAAA clade</taxon>
        <taxon>Hologalegina</taxon>
        <taxon>IRL clade</taxon>
        <taxon>Trifolieae</taxon>
        <taxon>Medicago</taxon>
    </lineage>
</organism>
<reference evidence="1" key="1">
    <citation type="submission" date="2005-11" db="EMBL/GenBank/DDBJ databases">
        <authorList>
            <person name="Town C.D."/>
        </authorList>
    </citation>
    <scope>NUCLEOTIDE SEQUENCE</scope>
</reference>
<reference evidence="1" key="2">
    <citation type="submission" date="2007-03" db="EMBL/GenBank/DDBJ databases">
        <authorList>
            <consortium name="The International Medicago Genome Annotation Group"/>
        </authorList>
    </citation>
    <scope>NUCLEOTIDE SEQUENCE</scope>
</reference>
<accession>A2Q5Y5</accession>
<dbReference type="EMBL" id="AC172101">
    <property type="protein sequence ID" value="ABN09005.1"/>
    <property type="molecule type" value="Genomic_DNA"/>
</dbReference>
<dbReference type="PANTHER" id="PTHR34023:SF5">
    <property type="entry name" value="RNASE H TYPE-1 DOMAIN-CONTAINING PROTEIN"/>
    <property type="match status" value="1"/>
</dbReference>
<name>A2Q5Y5_MEDTR</name>
<evidence type="ECO:0008006" key="2">
    <source>
        <dbReference type="Google" id="ProtNLM"/>
    </source>
</evidence>
<proteinExistence type="predicted"/>
<dbReference type="AlphaFoldDB" id="A2Q5Y5"/>